<keyword evidence="10 11" id="KW-0472">Membrane</keyword>
<keyword evidence="9" id="KW-0625">Polysaccharide transport</keyword>
<evidence type="ECO:0000256" key="10">
    <source>
        <dbReference type="ARBA" id="ARBA00023136"/>
    </source>
</evidence>
<sequence>MSDKYAASPAAMLRSLAQHRHLLRDLVKRDFIGRYKGSMLGVVWSLFNPLFMLAIYTFVFSVAFKARWGGHSDESKVAFAIVLFSGIIVHTFFAECLNRSPGLITGHANYVTKVVFPLEMLPWMALLSAFLHFLVSFAALIGFCLISGATLHIEGLLIPIALFPLVLMILGLSWILASLGVYLRDLSQVIGMLVTISMFLAPVFYPIESLPKAYQGFLIWNPITLPVIQVRNLLLWGKSFEWQAWGISLIAGLVVFQTGYWWFQKSRRGFADVV</sequence>
<evidence type="ECO:0000256" key="9">
    <source>
        <dbReference type="ARBA" id="ARBA00023047"/>
    </source>
</evidence>
<feature type="domain" description="ABC transmembrane type-2" evidence="12">
    <location>
        <begin position="40"/>
        <end position="266"/>
    </location>
</feature>
<evidence type="ECO:0000256" key="7">
    <source>
        <dbReference type="ARBA" id="ARBA00022903"/>
    </source>
</evidence>
<comment type="subcellular location">
    <subcellularLocation>
        <location evidence="11">Cell inner membrane</location>
        <topology evidence="11">Multi-pass membrane protein</topology>
    </subcellularLocation>
    <subcellularLocation>
        <location evidence="1">Cell membrane</location>
        <topology evidence="1">Multi-pass membrane protein</topology>
    </subcellularLocation>
</comment>
<keyword evidence="5" id="KW-0762">Sugar transport</keyword>
<comment type="similarity">
    <text evidence="2 11">Belongs to the ABC-2 integral membrane protein family.</text>
</comment>
<dbReference type="GO" id="GO:0140359">
    <property type="term" value="F:ABC-type transporter activity"/>
    <property type="evidence" value="ECO:0007669"/>
    <property type="project" value="InterPro"/>
</dbReference>
<dbReference type="PRINTS" id="PR00164">
    <property type="entry name" value="ABC2TRNSPORT"/>
</dbReference>
<dbReference type="GO" id="GO:0043190">
    <property type="term" value="C:ATP-binding cassette (ABC) transporter complex"/>
    <property type="evidence" value="ECO:0007669"/>
    <property type="project" value="InterPro"/>
</dbReference>
<reference evidence="13 14" key="1">
    <citation type="submission" date="2016-01" db="EMBL/GenBank/DDBJ databases">
        <authorList>
            <person name="Oliw E.H."/>
        </authorList>
    </citation>
    <scope>NUCLEOTIDE SEQUENCE [LARGE SCALE GENOMIC DNA]</scope>
    <source>
        <strain evidence="13">LMG 22029</strain>
    </source>
</reference>
<dbReference type="GO" id="GO:0015774">
    <property type="term" value="P:polysaccharide transport"/>
    <property type="evidence" value="ECO:0007669"/>
    <property type="project" value="UniProtKB-KW"/>
</dbReference>
<name>A0A158I3I8_CABSO</name>
<feature type="transmembrane region" description="Helical" evidence="11">
    <location>
        <begin position="242"/>
        <end position="263"/>
    </location>
</feature>
<gene>
    <name evidence="13" type="ORF">AWB64_05434</name>
</gene>
<organism evidence="13 14">
    <name type="scientific">Caballeronia sordidicola</name>
    <name type="common">Burkholderia sordidicola</name>
    <dbReference type="NCBI Taxonomy" id="196367"/>
    <lineage>
        <taxon>Bacteria</taxon>
        <taxon>Pseudomonadati</taxon>
        <taxon>Pseudomonadota</taxon>
        <taxon>Betaproteobacteria</taxon>
        <taxon>Burkholderiales</taxon>
        <taxon>Burkholderiaceae</taxon>
        <taxon>Caballeronia</taxon>
    </lineage>
</organism>
<evidence type="ECO:0000256" key="2">
    <source>
        <dbReference type="ARBA" id="ARBA00007783"/>
    </source>
</evidence>
<evidence type="ECO:0000256" key="1">
    <source>
        <dbReference type="ARBA" id="ARBA00004651"/>
    </source>
</evidence>
<dbReference type="EMBL" id="FCOC02000025">
    <property type="protein sequence ID" value="SAL51106.1"/>
    <property type="molecule type" value="Genomic_DNA"/>
</dbReference>
<dbReference type="InterPro" id="IPR000412">
    <property type="entry name" value="ABC_2_transport"/>
</dbReference>
<dbReference type="RefSeq" id="WP_060858420.1">
    <property type="nucleotide sequence ID" value="NZ_FCOC02000025.1"/>
</dbReference>
<dbReference type="PANTHER" id="PTHR30413">
    <property type="entry name" value="INNER MEMBRANE TRANSPORT PERMEASE"/>
    <property type="match status" value="1"/>
</dbReference>
<proteinExistence type="inferred from homology"/>
<dbReference type="InterPro" id="IPR013525">
    <property type="entry name" value="ABC2_TM"/>
</dbReference>
<dbReference type="Pfam" id="PF01061">
    <property type="entry name" value="ABC2_membrane"/>
    <property type="match status" value="1"/>
</dbReference>
<dbReference type="AlphaFoldDB" id="A0A158I3I8"/>
<feature type="transmembrane region" description="Helical" evidence="11">
    <location>
        <begin position="158"/>
        <end position="183"/>
    </location>
</feature>
<evidence type="ECO:0000259" key="12">
    <source>
        <dbReference type="PROSITE" id="PS51012"/>
    </source>
</evidence>
<evidence type="ECO:0000313" key="14">
    <source>
        <dbReference type="Proteomes" id="UP000054893"/>
    </source>
</evidence>
<keyword evidence="7" id="KW-0972">Capsule biogenesis/degradation</keyword>
<dbReference type="Proteomes" id="UP000054893">
    <property type="component" value="Unassembled WGS sequence"/>
</dbReference>
<dbReference type="PROSITE" id="PS51012">
    <property type="entry name" value="ABC_TM2"/>
    <property type="match status" value="1"/>
</dbReference>
<accession>A0A158I3I8</accession>
<feature type="transmembrane region" description="Helical" evidence="11">
    <location>
        <begin position="123"/>
        <end position="146"/>
    </location>
</feature>
<keyword evidence="4 11" id="KW-1003">Cell membrane</keyword>
<feature type="transmembrane region" description="Helical" evidence="11">
    <location>
        <begin position="189"/>
        <end position="205"/>
    </location>
</feature>
<evidence type="ECO:0000256" key="5">
    <source>
        <dbReference type="ARBA" id="ARBA00022597"/>
    </source>
</evidence>
<dbReference type="PIRSF" id="PIRSF006648">
    <property type="entry name" value="DrrB"/>
    <property type="match status" value="1"/>
</dbReference>
<feature type="transmembrane region" description="Helical" evidence="11">
    <location>
        <begin position="76"/>
        <end position="93"/>
    </location>
</feature>
<protein>
    <recommendedName>
        <fullName evidence="11">Transport permease protein</fullName>
    </recommendedName>
</protein>
<evidence type="ECO:0000256" key="11">
    <source>
        <dbReference type="RuleBase" id="RU361157"/>
    </source>
</evidence>
<evidence type="ECO:0000256" key="6">
    <source>
        <dbReference type="ARBA" id="ARBA00022692"/>
    </source>
</evidence>
<keyword evidence="8 11" id="KW-1133">Transmembrane helix</keyword>
<keyword evidence="3 11" id="KW-0813">Transport</keyword>
<dbReference type="GO" id="GO:0015920">
    <property type="term" value="P:lipopolysaccharide transport"/>
    <property type="evidence" value="ECO:0007669"/>
    <property type="project" value="TreeGrafter"/>
</dbReference>
<dbReference type="PANTHER" id="PTHR30413:SF10">
    <property type="entry name" value="CAPSULE POLYSACCHARIDE EXPORT INNER-MEMBRANE PROTEIN CTRC"/>
    <property type="match status" value="1"/>
</dbReference>
<keyword evidence="6 11" id="KW-0812">Transmembrane</keyword>
<evidence type="ECO:0000256" key="3">
    <source>
        <dbReference type="ARBA" id="ARBA00022448"/>
    </source>
</evidence>
<evidence type="ECO:0000256" key="4">
    <source>
        <dbReference type="ARBA" id="ARBA00022475"/>
    </source>
</evidence>
<evidence type="ECO:0000256" key="8">
    <source>
        <dbReference type="ARBA" id="ARBA00022989"/>
    </source>
</evidence>
<feature type="transmembrane region" description="Helical" evidence="11">
    <location>
        <begin position="41"/>
        <end position="64"/>
    </location>
</feature>
<dbReference type="InterPro" id="IPR047817">
    <property type="entry name" value="ABC2_TM_bact-type"/>
</dbReference>
<evidence type="ECO:0000313" key="13">
    <source>
        <dbReference type="EMBL" id="SAL51106.1"/>
    </source>
</evidence>